<dbReference type="PANTHER" id="PTHR30417">
    <property type="entry name" value="N-ACETYLMURAMOYL-L-ALANINE AMIDASE AMID"/>
    <property type="match status" value="1"/>
</dbReference>
<gene>
    <name evidence="6" type="ORF">SAMN05421874_102618</name>
</gene>
<dbReference type="STRING" id="683260.SAMN05421874_102618"/>
<dbReference type="Gene3D" id="1.10.530.10">
    <property type="match status" value="1"/>
</dbReference>
<keyword evidence="3" id="KW-0378">Hydrolase</keyword>
<evidence type="ECO:0000313" key="7">
    <source>
        <dbReference type="Proteomes" id="UP000198683"/>
    </source>
</evidence>
<evidence type="ECO:0000313" key="6">
    <source>
        <dbReference type="EMBL" id="SDJ66462.1"/>
    </source>
</evidence>
<dbReference type="Proteomes" id="UP000198683">
    <property type="component" value="Unassembled WGS sequence"/>
</dbReference>
<evidence type="ECO:0000256" key="4">
    <source>
        <dbReference type="ARBA" id="ARBA00023316"/>
    </source>
</evidence>
<dbReference type="Pfam" id="PF01510">
    <property type="entry name" value="Amidase_2"/>
    <property type="match status" value="1"/>
</dbReference>
<dbReference type="EMBL" id="FNFB01000002">
    <property type="protein sequence ID" value="SDJ66462.1"/>
    <property type="molecule type" value="Genomic_DNA"/>
</dbReference>
<name>A0A1G8VK74_9ACTN</name>
<organism evidence="6 7">
    <name type="scientific">Nonomuraea maritima</name>
    <dbReference type="NCBI Taxonomy" id="683260"/>
    <lineage>
        <taxon>Bacteria</taxon>
        <taxon>Bacillati</taxon>
        <taxon>Actinomycetota</taxon>
        <taxon>Actinomycetes</taxon>
        <taxon>Streptosporangiales</taxon>
        <taxon>Streptosporangiaceae</taxon>
        <taxon>Nonomuraea</taxon>
    </lineage>
</organism>
<evidence type="ECO:0000256" key="1">
    <source>
        <dbReference type="ARBA" id="ARBA00001561"/>
    </source>
</evidence>
<dbReference type="InterPro" id="IPR002502">
    <property type="entry name" value="Amidase_domain"/>
</dbReference>
<dbReference type="FunFam" id="3.40.80.10:FF:000006">
    <property type="entry name" value="N-acetylmuramoyl-L-alanine amidase"/>
    <property type="match status" value="1"/>
</dbReference>
<dbReference type="InterPro" id="IPR036505">
    <property type="entry name" value="Amidase/PGRP_sf"/>
</dbReference>
<dbReference type="PANTHER" id="PTHR30417:SF1">
    <property type="entry name" value="N-ACETYLMURAMOYL-L-ALANINE AMIDASE AMID"/>
    <property type="match status" value="1"/>
</dbReference>
<dbReference type="InterPro" id="IPR023346">
    <property type="entry name" value="Lysozyme-like_dom_sf"/>
</dbReference>
<dbReference type="GO" id="GO:0008745">
    <property type="term" value="F:N-acetylmuramoyl-L-alanine amidase activity"/>
    <property type="evidence" value="ECO:0007669"/>
    <property type="project" value="UniProtKB-EC"/>
</dbReference>
<reference evidence="6 7" key="1">
    <citation type="submission" date="2016-10" db="EMBL/GenBank/DDBJ databases">
        <authorList>
            <person name="de Groot N.N."/>
        </authorList>
    </citation>
    <scope>NUCLEOTIDE SEQUENCE [LARGE SCALE GENOMIC DNA]</scope>
    <source>
        <strain evidence="6 7">CGMCC 4.5681</strain>
    </source>
</reference>
<proteinExistence type="predicted"/>
<dbReference type="EC" id="3.5.1.28" evidence="2"/>
<dbReference type="GO" id="GO:0009254">
    <property type="term" value="P:peptidoglycan turnover"/>
    <property type="evidence" value="ECO:0007669"/>
    <property type="project" value="TreeGrafter"/>
</dbReference>
<evidence type="ECO:0000259" key="5">
    <source>
        <dbReference type="SMART" id="SM00644"/>
    </source>
</evidence>
<dbReference type="CDD" id="cd06583">
    <property type="entry name" value="PGRP"/>
    <property type="match status" value="1"/>
</dbReference>
<evidence type="ECO:0000256" key="3">
    <source>
        <dbReference type="ARBA" id="ARBA00022801"/>
    </source>
</evidence>
<keyword evidence="7" id="KW-1185">Reference proteome</keyword>
<accession>A0A1G8VK74</accession>
<dbReference type="SUPFAM" id="SSF53955">
    <property type="entry name" value="Lysozyme-like"/>
    <property type="match status" value="1"/>
</dbReference>
<dbReference type="SUPFAM" id="SSF55846">
    <property type="entry name" value="N-acetylmuramoyl-L-alanine amidase-like"/>
    <property type="match status" value="1"/>
</dbReference>
<evidence type="ECO:0000256" key="2">
    <source>
        <dbReference type="ARBA" id="ARBA00011901"/>
    </source>
</evidence>
<sequence>MKILFAKISREKENIESLTAYCAPQSKEWFMRRLLAIPLVVVLPLSGLNVAHAEDAGDRQRAFSAAAAEFGVPENVLLGVSYLESRWDAHAGQPSGDAGFGPMHLTDAAAFTGSNHHSAGAEDARGDEGRPLPVTAVPSLSPADVPPSLRTMERAAELTGVSRERLRSDAAANIRGGAALLADYQKSLGAPLSDDPAEWYGAVAKYSGAGEQEAARFFADEVFSTIKAGVERTTDDGHLVRLPAVPGLRKIERWLEKLKLRPTRTDGVECPASISCEWIPAAYQQLPDDDYGHYDLADRPASQKIDYIVIHDMEGYFLPSIGLNQDPNYGASWQYSIRSSDGHVAQHIKAEDIGWQAGNWYINSKSIGIEHEGFLAQGGTWFTEAMYRSSARLVRYLAQRFDVPLDRAHILGHDNVPGTIPSTVQGMHEDPGPFWDWAHYFQLLGAPLHRSGGPRSGAVMIKPDFATNKPYFYGCDGENPEAACPPLGAGTVWLRTEPRDDAPLVKDIGKHPTGDSLHSVYDHSARASTGQRFAVADRQGDWTAIWYLGQKAWFHNPADAPTAVPSKGLLVTPKPGKATVPVYGRAYPEQEAYPADVPYQTVTPLQYTFSAGERYTLAGTADTEYYRAVTFDENDHQVIRGRTKYLQIQFGHRVMFVKADDVRVVSSG</sequence>
<keyword evidence="4" id="KW-0961">Cell wall biogenesis/degradation</keyword>
<protein>
    <recommendedName>
        <fullName evidence="2">N-acetylmuramoyl-L-alanine amidase</fullName>
        <ecNumber evidence="2">3.5.1.28</ecNumber>
    </recommendedName>
</protein>
<comment type="catalytic activity">
    <reaction evidence="1">
        <text>Hydrolyzes the link between N-acetylmuramoyl residues and L-amino acid residues in certain cell-wall glycopeptides.</text>
        <dbReference type="EC" id="3.5.1.28"/>
    </reaction>
</comment>
<dbReference type="InterPro" id="IPR051206">
    <property type="entry name" value="NAMLAA_amidase_2"/>
</dbReference>
<dbReference type="Gene3D" id="3.40.80.10">
    <property type="entry name" value="Peptidoglycan recognition protein-like"/>
    <property type="match status" value="1"/>
</dbReference>
<dbReference type="AlphaFoldDB" id="A0A1G8VK74"/>
<feature type="domain" description="N-acetylmuramoyl-L-alanine amidase" evidence="5">
    <location>
        <begin position="294"/>
        <end position="432"/>
    </location>
</feature>
<dbReference type="GO" id="GO:0009253">
    <property type="term" value="P:peptidoglycan catabolic process"/>
    <property type="evidence" value="ECO:0007669"/>
    <property type="project" value="InterPro"/>
</dbReference>
<dbReference type="SMART" id="SM00644">
    <property type="entry name" value="Ami_2"/>
    <property type="match status" value="1"/>
</dbReference>
<dbReference type="GO" id="GO:0071555">
    <property type="term" value="P:cell wall organization"/>
    <property type="evidence" value="ECO:0007669"/>
    <property type="project" value="UniProtKB-KW"/>
</dbReference>